<dbReference type="PANTHER" id="PTHR34456:SF13">
    <property type="entry name" value="REVERSE TRANSCRIPTASE DOMAIN-CONTAINING PROTEIN"/>
    <property type="match status" value="1"/>
</dbReference>
<reference evidence="1 2" key="1">
    <citation type="journal article" date="2021" name="Commun. Biol.">
        <title>The genome of Shorea leprosula (Dipterocarpaceae) highlights the ecological relevance of drought in aseasonal tropical rainforests.</title>
        <authorList>
            <person name="Ng K.K.S."/>
            <person name="Kobayashi M.J."/>
            <person name="Fawcett J.A."/>
            <person name="Hatakeyama M."/>
            <person name="Paape T."/>
            <person name="Ng C.H."/>
            <person name="Ang C.C."/>
            <person name="Tnah L.H."/>
            <person name="Lee C.T."/>
            <person name="Nishiyama T."/>
            <person name="Sese J."/>
            <person name="O'Brien M.J."/>
            <person name="Copetti D."/>
            <person name="Mohd Noor M.I."/>
            <person name="Ong R.C."/>
            <person name="Putra M."/>
            <person name="Sireger I.Z."/>
            <person name="Indrioko S."/>
            <person name="Kosugi Y."/>
            <person name="Izuno A."/>
            <person name="Isagi Y."/>
            <person name="Lee S.L."/>
            <person name="Shimizu K.K."/>
        </authorList>
    </citation>
    <scope>NUCLEOTIDE SEQUENCE [LARGE SCALE GENOMIC DNA]</scope>
    <source>
        <strain evidence="1">214</strain>
    </source>
</reference>
<gene>
    <name evidence="1" type="ORF">SLEP1_g58588</name>
</gene>
<proteinExistence type="predicted"/>
<protein>
    <recommendedName>
        <fullName evidence="3">RNA-dependent RNA polymerase</fullName>
    </recommendedName>
</protein>
<accession>A0AAV5MQZ8</accession>
<organism evidence="1 2">
    <name type="scientific">Rubroshorea leprosula</name>
    <dbReference type="NCBI Taxonomy" id="152421"/>
    <lineage>
        <taxon>Eukaryota</taxon>
        <taxon>Viridiplantae</taxon>
        <taxon>Streptophyta</taxon>
        <taxon>Embryophyta</taxon>
        <taxon>Tracheophyta</taxon>
        <taxon>Spermatophyta</taxon>
        <taxon>Magnoliopsida</taxon>
        <taxon>eudicotyledons</taxon>
        <taxon>Gunneridae</taxon>
        <taxon>Pentapetalae</taxon>
        <taxon>rosids</taxon>
        <taxon>malvids</taxon>
        <taxon>Malvales</taxon>
        <taxon>Dipterocarpaceae</taxon>
        <taxon>Rubroshorea</taxon>
    </lineage>
</organism>
<dbReference type="InterPro" id="IPR008686">
    <property type="entry name" value="RNA_pol_mitovir"/>
</dbReference>
<dbReference type="PANTHER" id="PTHR34456">
    <property type="entry name" value="MITOVIRUS RNA-DEPENDENT RNA POLYMERASE"/>
    <property type="match status" value="1"/>
</dbReference>
<comment type="caution">
    <text evidence="1">The sequence shown here is derived from an EMBL/GenBank/DDBJ whole genome shotgun (WGS) entry which is preliminary data.</text>
</comment>
<sequence>MGRSSGWLYTALYLKQCSLHLKIAYGGEFDRSLSYPISVSLTGSGYPRIVPAFSRRIIRQKGTRRSELAVQMYLSFFSFFTIVEKAKKIRASLFSSIQMPIRDIDRVVRWLGLAKPLFKELFLRYVPNIHAIPLEQGMRWIPSWKILPTYSSLNTLYQIFPEKARYRRFKSPFLVQTLELSAFGFLVNFINSQGQQWNQGILFEHRVRYALDPNNKVFSGLDLESFESKVGPYLPPWHPAMGPPMLGKLAQTVEGGGKRRLFAIGNWLPMDGTFNQPAPLARLKGQRVSYCYDLTAATDRWPLVVMFELMEILFDRSFASAVVNSALATNRFYIGFLPEQVYPGQVFDKYALLGDDIVISDEQVAHWYAGVLQELQVGISKGKTLISKSGAAEFAKRFVVNCFTTDLSPVSMKSLLGVHNLLAKYALAHRYPSMRFSTFRRLGGSGYKSCSYKAPHLHSRKVRYEWSLWSQLRWPSLEYYFGGGRLLSPSQFWWVMRKVVSAFKPKDLIAPPDIFVSEE</sequence>
<evidence type="ECO:0000313" key="2">
    <source>
        <dbReference type="Proteomes" id="UP001054252"/>
    </source>
</evidence>
<name>A0AAV5MQZ8_9ROSI</name>
<evidence type="ECO:0000313" key="1">
    <source>
        <dbReference type="EMBL" id="GKV51977.1"/>
    </source>
</evidence>
<keyword evidence="2" id="KW-1185">Reference proteome</keyword>
<dbReference type="Pfam" id="PF05919">
    <property type="entry name" value="Mitovir_RNA_pol"/>
    <property type="match status" value="2"/>
</dbReference>
<dbReference type="AlphaFoldDB" id="A0AAV5MQZ8"/>
<dbReference type="Proteomes" id="UP001054252">
    <property type="component" value="Unassembled WGS sequence"/>
</dbReference>
<dbReference type="EMBL" id="BPVZ01000580">
    <property type="protein sequence ID" value="GKV51977.1"/>
    <property type="molecule type" value="Genomic_DNA"/>
</dbReference>
<evidence type="ECO:0008006" key="3">
    <source>
        <dbReference type="Google" id="ProtNLM"/>
    </source>
</evidence>